<gene>
    <name evidence="1" type="ORF">K469DRAFT_140351</name>
</gene>
<reference evidence="1" key="1">
    <citation type="journal article" date="2020" name="Stud. Mycol.">
        <title>101 Dothideomycetes genomes: a test case for predicting lifestyles and emergence of pathogens.</title>
        <authorList>
            <person name="Haridas S."/>
            <person name="Albert R."/>
            <person name="Binder M."/>
            <person name="Bloem J."/>
            <person name="Labutti K."/>
            <person name="Salamov A."/>
            <person name="Andreopoulos B."/>
            <person name="Baker S."/>
            <person name="Barry K."/>
            <person name="Bills G."/>
            <person name="Bluhm B."/>
            <person name="Cannon C."/>
            <person name="Castanera R."/>
            <person name="Culley D."/>
            <person name="Daum C."/>
            <person name="Ezra D."/>
            <person name="Gonzalez J."/>
            <person name="Henrissat B."/>
            <person name="Kuo A."/>
            <person name="Liang C."/>
            <person name="Lipzen A."/>
            <person name="Lutzoni F."/>
            <person name="Magnuson J."/>
            <person name="Mondo S."/>
            <person name="Nolan M."/>
            <person name="Ohm R."/>
            <person name="Pangilinan J."/>
            <person name="Park H.-J."/>
            <person name="Ramirez L."/>
            <person name="Alfaro M."/>
            <person name="Sun H."/>
            <person name="Tritt A."/>
            <person name="Yoshinaga Y."/>
            <person name="Zwiers L.-H."/>
            <person name="Turgeon B."/>
            <person name="Goodwin S."/>
            <person name="Spatafora J."/>
            <person name="Crous P."/>
            <person name="Grigoriev I."/>
        </authorList>
    </citation>
    <scope>NUCLEOTIDE SEQUENCE</scope>
    <source>
        <strain evidence="1">CBS 207.26</strain>
    </source>
</reference>
<organism evidence="1 2">
    <name type="scientific">Zopfia rhizophila CBS 207.26</name>
    <dbReference type="NCBI Taxonomy" id="1314779"/>
    <lineage>
        <taxon>Eukaryota</taxon>
        <taxon>Fungi</taxon>
        <taxon>Dikarya</taxon>
        <taxon>Ascomycota</taxon>
        <taxon>Pezizomycotina</taxon>
        <taxon>Dothideomycetes</taxon>
        <taxon>Dothideomycetes incertae sedis</taxon>
        <taxon>Zopfiaceae</taxon>
        <taxon>Zopfia</taxon>
    </lineage>
</organism>
<evidence type="ECO:0000313" key="1">
    <source>
        <dbReference type="EMBL" id="KAF2186546.1"/>
    </source>
</evidence>
<protein>
    <submittedName>
        <fullName evidence="1">Uncharacterized protein</fullName>
    </submittedName>
</protein>
<keyword evidence="2" id="KW-1185">Reference proteome</keyword>
<dbReference type="EMBL" id="ML994629">
    <property type="protein sequence ID" value="KAF2186546.1"/>
    <property type="molecule type" value="Genomic_DNA"/>
</dbReference>
<dbReference type="PROSITE" id="PS51257">
    <property type="entry name" value="PROKAR_LIPOPROTEIN"/>
    <property type="match status" value="1"/>
</dbReference>
<evidence type="ECO:0000313" key="2">
    <source>
        <dbReference type="Proteomes" id="UP000800200"/>
    </source>
</evidence>
<sequence length="53" mass="5825">MWARLCSRNARVWGMSLTSTPCSSFFVACLGECWISVYVGIGDTKSMFGALQV</sequence>
<name>A0A6A6E9P1_9PEZI</name>
<dbReference type="AlphaFoldDB" id="A0A6A6E9P1"/>
<accession>A0A6A6E9P1</accession>
<proteinExistence type="predicted"/>
<dbReference type="Proteomes" id="UP000800200">
    <property type="component" value="Unassembled WGS sequence"/>
</dbReference>